<dbReference type="PROSITE" id="PS51078">
    <property type="entry name" value="ICLR_ED"/>
    <property type="match status" value="1"/>
</dbReference>
<keyword evidence="8" id="KW-1185">Reference proteome</keyword>
<evidence type="ECO:0000259" key="5">
    <source>
        <dbReference type="PROSITE" id="PS51077"/>
    </source>
</evidence>
<feature type="compositionally biased region" description="Low complexity" evidence="4">
    <location>
        <begin position="14"/>
        <end position="40"/>
    </location>
</feature>
<dbReference type="Pfam" id="PF01614">
    <property type="entry name" value="IclR_C"/>
    <property type="match status" value="1"/>
</dbReference>
<evidence type="ECO:0000256" key="2">
    <source>
        <dbReference type="ARBA" id="ARBA00023125"/>
    </source>
</evidence>
<name>A0A939PA66_9ACTN</name>
<organism evidence="7 8">
    <name type="scientific">Actinomadura barringtoniae</name>
    <dbReference type="NCBI Taxonomy" id="1427535"/>
    <lineage>
        <taxon>Bacteria</taxon>
        <taxon>Bacillati</taxon>
        <taxon>Actinomycetota</taxon>
        <taxon>Actinomycetes</taxon>
        <taxon>Streptosporangiales</taxon>
        <taxon>Thermomonosporaceae</taxon>
        <taxon>Actinomadura</taxon>
    </lineage>
</organism>
<feature type="region of interest" description="Disordered" evidence="4">
    <location>
        <begin position="1"/>
        <end position="40"/>
    </location>
</feature>
<dbReference type="InterPro" id="IPR050707">
    <property type="entry name" value="HTH_MetabolicPath_Reg"/>
</dbReference>
<dbReference type="PANTHER" id="PTHR30136:SF24">
    <property type="entry name" value="HTH-TYPE TRANSCRIPTIONAL REPRESSOR ALLR"/>
    <property type="match status" value="1"/>
</dbReference>
<evidence type="ECO:0000313" key="7">
    <source>
        <dbReference type="EMBL" id="MBO2448785.1"/>
    </source>
</evidence>
<keyword evidence="1" id="KW-0805">Transcription regulation</keyword>
<dbReference type="AlphaFoldDB" id="A0A939PA66"/>
<dbReference type="InterPro" id="IPR014757">
    <property type="entry name" value="Tscrpt_reg_IclR_C"/>
</dbReference>
<feature type="domain" description="IclR-ED" evidence="6">
    <location>
        <begin position="104"/>
        <end position="267"/>
    </location>
</feature>
<dbReference type="EMBL" id="JAGEOJ010000006">
    <property type="protein sequence ID" value="MBO2448785.1"/>
    <property type="molecule type" value="Genomic_DNA"/>
</dbReference>
<dbReference type="RefSeq" id="WP_208256444.1">
    <property type="nucleotide sequence ID" value="NZ_JAGEOJ010000006.1"/>
</dbReference>
<dbReference type="Pfam" id="PF09339">
    <property type="entry name" value="HTH_IclR"/>
    <property type="match status" value="1"/>
</dbReference>
<dbReference type="InterPro" id="IPR005471">
    <property type="entry name" value="Tscrpt_reg_IclR_N"/>
</dbReference>
<comment type="caution">
    <text evidence="7">The sequence shown here is derived from an EMBL/GenBank/DDBJ whole genome shotgun (WGS) entry which is preliminary data.</text>
</comment>
<dbReference type="PANTHER" id="PTHR30136">
    <property type="entry name" value="HELIX-TURN-HELIX TRANSCRIPTIONAL REGULATOR, ICLR FAMILY"/>
    <property type="match status" value="1"/>
</dbReference>
<evidence type="ECO:0000256" key="1">
    <source>
        <dbReference type="ARBA" id="ARBA00023015"/>
    </source>
</evidence>
<dbReference type="InterPro" id="IPR036390">
    <property type="entry name" value="WH_DNA-bd_sf"/>
</dbReference>
<proteinExistence type="predicted"/>
<keyword evidence="2" id="KW-0238">DNA-binding</keyword>
<accession>A0A939PA66</accession>
<protein>
    <submittedName>
        <fullName evidence="7">IclR family transcriptional regulator</fullName>
    </submittedName>
</protein>
<dbReference type="InterPro" id="IPR036388">
    <property type="entry name" value="WH-like_DNA-bd_sf"/>
</dbReference>
<dbReference type="GO" id="GO:0045892">
    <property type="term" value="P:negative regulation of DNA-templated transcription"/>
    <property type="evidence" value="ECO:0007669"/>
    <property type="project" value="TreeGrafter"/>
</dbReference>
<dbReference type="PROSITE" id="PS51077">
    <property type="entry name" value="HTH_ICLR"/>
    <property type="match status" value="1"/>
</dbReference>
<evidence type="ECO:0000313" key="8">
    <source>
        <dbReference type="Proteomes" id="UP000669179"/>
    </source>
</evidence>
<evidence type="ECO:0000259" key="6">
    <source>
        <dbReference type="PROSITE" id="PS51078"/>
    </source>
</evidence>
<keyword evidence="3" id="KW-0804">Transcription</keyword>
<sequence>MTHADQAGARGHVQPLQQARARAQAQAQARRQVQAEQPPQAGRGVLEGAFSLLDAVARCGGEAGLTALAVECGLPKTTAYRLLEQLVELGAVERSGRGYRIGPRIFRLGQGFQPHPGLKAAAAGPSRALARATGATVGICVLSQGRALVVDGVPGELDELASMRPGATWPWSTAAGKVLVAGSGPRVPLDPIPRGWAREAAAIRERGAALDHQELIEGVCCVAVPVRAPGGATVAVLSALVAPGPRMASLTQAVMRTGRSIDARLSARRRNGIS</sequence>
<dbReference type="Gene3D" id="3.30.450.40">
    <property type="match status" value="1"/>
</dbReference>
<evidence type="ECO:0000256" key="4">
    <source>
        <dbReference type="SAM" id="MobiDB-lite"/>
    </source>
</evidence>
<dbReference type="Proteomes" id="UP000669179">
    <property type="component" value="Unassembled WGS sequence"/>
</dbReference>
<dbReference type="SUPFAM" id="SSF46785">
    <property type="entry name" value="Winged helix' DNA-binding domain"/>
    <property type="match status" value="1"/>
</dbReference>
<feature type="domain" description="HTH iclR-type" evidence="5">
    <location>
        <begin position="43"/>
        <end position="103"/>
    </location>
</feature>
<dbReference type="SUPFAM" id="SSF55781">
    <property type="entry name" value="GAF domain-like"/>
    <property type="match status" value="1"/>
</dbReference>
<dbReference type="InterPro" id="IPR029016">
    <property type="entry name" value="GAF-like_dom_sf"/>
</dbReference>
<dbReference type="Gene3D" id="1.10.10.10">
    <property type="entry name" value="Winged helix-like DNA-binding domain superfamily/Winged helix DNA-binding domain"/>
    <property type="match status" value="1"/>
</dbReference>
<evidence type="ECO:0000256" key="3">
    <source>
        <dbReference type="ARBA" id="ARBA00023163"/>
    </source>
</evidence>
<dbReference type="GO" id="GO:0003677">
    <property type="term" value="F:DNA binding"/>
    <property type="evidence" value="ECO:0007669"/>
    <property type="project" value="UniProtKB-KW"/>
</dbReference>
<gene>
    <name evidence="7" type="ORF">J4573_16905</name>
</gene>
<reference evidence="7" key="1">
    <citation type="submission" date="2021-03" db="EMBL/GenBank/DDBJ databases">
        <authorList>
            <person name="Kanchanasin P."/>
            <person name="Saeng-In P."/>
            <person name="Phongsopitanun W."/>
            <person name="Yuki M."/>
            <person name="Kudo T."/>
            <person name="Ohkuma M."/>
            <person name="Tanasupawat S."/>
        </authorList>
    </citation>
    <scope>NUCLEOTIDE SEQUENCE</scope>
    <source>
        <strain evidence="7">GKU 128</strain>
    </source>
</reference>
<dbReference type="GO" id="GO:0003700">
    <property type="term" value="F:DNA-binding transcription factor activity"/>
    <property type="evidence" value="ECO:0007669"/>
    <property type="project" value="TreeGrafter"/>
</dbReference>
<dbReference type="SMART" id="SM00346">
    <property type="entry name" value="HTH_ICLR"/>
    <property type="match status" value="1"/>
</dbReference>